<dbReference type="Pfam" id="PF05685">
    <property type="entry name" value="Uma2"/>
    <property type="match status" value="1"/>
</dbReference>
<dbReference type="CDD" id="cd06260">
    <property type="entry name" value="DUF820-like"/>
    <property type="match status" value="1"/>
</dbReference>
<keyword evidence="3" id="KW-1185">Reference proteome</keyword>
<comment type="caution">
    <text evidence="2">The sequence shown here is derived from an EMBL/GenBank/DDBJ whole genome shotgun (WGS) entry which is preliminary data.</text>
</comment>
<dbReference type="PANTHER" id="PTHR34107:SF4">
    <property type="entry name" value="SLL1222 PROTEIN"/>
    <property type="match status" value="1"/>
</dbReference>
<evidence type="ECO:0000313" key="3">
    <source>
        <dbReference type="Proteomes" id="UP000256977"/>
    </source>
</evidence>
<keyword evidence="2" id="KW-0540">Nuclease</keyword>
<dbReference type="InterPro" id="IPR008538">
    <property type="entry name" value="Uma2"/>
</dbReference>
<feature type="domain" description="Putative restriction endonuclease" evidence="1">
    <location>
        <begin position="22"/>
        <end position="179"/>
    </location>
</feature>
<keyword evidence="2" id="KW-0255">Endonuclease</keyword>
<dbReference type="RefSeq" id="WP_116064582.1">
    <property type="nucleotide sequence ID" value="NZ_QRDZ01000034.1"/>
</dbReference>
<evidence type="ECO:0000313" key="2">
    <source>
        <dbReference type="EMBL" id="RED58217.1"/>
    </source>
</evidence>
<accession>A0A3D9I911</accession>
<sequence>MREKKKTYEEVVKESPVTYELYANMIDDGNRYEISDGVLELMSPSPTTTHQMICYKMLFRLETSCENEFIIVPSPIDVILSNTEVRQPDIVMIHRSRISIISNRGVNGAPDLVVEITSVHSRKRDKVKKRTVYAKYGVPEYWIVDLSNFTLEQYTLDGDRYELIEVYAEDDTISSKTVPCASFSMNEIVQSLPVHPDMLE</sequence>
<dbReference type="InterPro" id="IPR011335">
    <property type="entry name" value="Restrct_endonuc-II-like"/>
</dbReference>
<protein>
    <submittedName>
        <fullName evidence="2">Uma2 family endonuclease</fullName>
    </submittedName>
</protein>
<dbReference type="GO" id="GO:0004519">
    <property type="term" value="F:endonuclease activity"/>
    <property type="evidence" value="ECO:0007669"/>
    <property type="project" value="UniProtKB-KW"/>
</dbReference>
<name>A0A3D9I911_9BACL</name>
<dbReference type="SUPFAM" id="SSF52980">
    <property type="entry name" value="Restriction endonuclease-like"/>
    <property type="match status" value="1"/>
</dbReference>
<dbReference type="Gene3D" id="3.90.1570.10">
    <property type="entry name" value="tt1808, chain A"/>
    <property type="match status" value="1"/>
</dbReference>
<gene>
    <name evidence="2" type="ORF">DFP98_13459</name>
</gene>
<dbReference type="PANTHER" id="PTHR34107">
    <property type="entry name" value="SLL0198 PROTEIN-RELATED"/>
    <property type="match status" value="1"/>
</dbReference>
<reference evidence="2 3" key="1">
    <citation type="submission" date="2018-07" db="EMBL/GenBank/DDBJ databases">
        <title>Genomic Encyclopedia of Type Strains, Phase III (KMG-III): the genomes of soil and plant-associated and newly described type strains.</title>
        <authorList>
            <person name="Whitman W."/>
        </authorList>
    </citation>
    <scope>NUCLEOTIDE SEQUENCE [LARGE SCALE GENOMIC DNA]</scope>
    <source>
        <strain evidence="2 3">CECT 7287</strain>
    </source>
</reference>
<proteinExistence type="predicted"/>
<evidence type="ECO:0000259" key="1">
    <source>
        <dbReference type="Pfam" id="PF05685"/>
    </source>
</evidence>
<dbReference type="AlphaFoldDB" id="A0A3D9I911"/>
<dbReference type="InterPro" id="IPR012296">
    <property type="entry name" value="Nuclease_put_TT1808"/>
</dbReference>
<dbReference type="Proteomes" id="UP000256977">
    <property type="component" value="Unassembled WGS sequence"/>
</dbReference>
<dbReference type="OrthoDB" id="9808428at2"/>
<organism evidence="2 3">
    <name type="scientific">Cohnella phaseoli</name>
    <dbReference type="NCBI Taxonomy" id="456490"/>
    <lineage>
        <taxon>Bacteria</taxon>
        <taxon>Bacillati</taxon>
        <taxon>Bacillota</taxon>
        <taxon>Bacilli</taxon>
        <taxon>Bacillales</taxon>
        <taxon>Paenibacillaceae</taxon>
        <taxon>Cohnella</taxon>
    </lineage>
</organism>
<keyword evidence="2" id="KW-0378">Hydrolase</keyword>
<dbReference type="EMBL" id="QRDZ01000034">
    <property type="protein sequence ID" value="RED58217.1"/>
    <property type="molecule type" value="Genomic_DNA"/>
</dbReference>